<dbReference type="PANTHER" id="PTHR24148:SF73">
    <property type="entry name" value="HET DOMAIN PROTEIN (AFU_ORTHOLOGUE AFUA_8G01020)"/>
    <property type="match status" value="1"/>
</dbReference>
<dbReference type="EMBL" id="ML978156">
    <property type="protein sequence ID" value="KAF2035905.1"/>
    <property type="molecule type" value="Genomic_DNA"/>
</dbReference>
<evidence type="ECO:0000313" key="3">
    <source>
        <dbReference type="Proteomes" id="UP000799777"/>
    </source>
</evidence>
<evidence type="ECO:0000259" key="1">
    <source>
        <dbReference type="Pfam" id="PF06985"/>
    </source>
</evidence>
<dbReference type="OrthoDB" id="2157530at2759"/>
<feature type="non-terminal residue" evidence="2">
    <location>
        <position position="178"/>
    </location>
</feature>
<feature type="non-terminal residue" evidence="2">
    <location>
        <position position="1"/>
    </location>
</feature>
<feature type="domain" description="Heterokaryon incompatibility" evidence="1">
    <location>
        <begin position="41"/>
        <end position="169"/>
    </location>
</feature>
<protein>
    <submittedName>
        <fullName evidence="2">HET-domain-containing protein</fullName>
    </submittedName>
</protein>
<dbReference type="Proteomes" id="UP000799777">
    <property type="component" value="Unassembled WGS sequence"/>
</dbReference>
<organism evidence="2 3">
    <name type="scientific">Setomelanomma holmii</name>
    <dbReference type="NCBI Taxonomy" id="210430"/>
    <lineage>
        <taxon>Eukaryota</taxon>
        <taxon>Fungi</taxon>
        <taxon>Dikarya</taxon>
        <taxon>Ascomycota</taxon>
        <taxon>Pezizomycotina</taxon>
        <taxon>Dothideomycetes</taxon>
        <taxon>Pleosporomycetidae</taxon>
        <taxon>Pleosporales</taxon>
        <taxon>Pleosporineae</taxon>
        <taxon>Phaeosphaeriaceae</taxon>
        <taxon>Setomelanomma</taxon>
    </lineage>
</organism>
<dbReference type="Pfam" id="PF06985">
    <property type="entry name" value="HET"/>
    <property type="match status" value="1"/>
</dbReference>
<dbReference type="PANTHER" id="PTHR24148">
    <property type="entry name" value="ANKYRIN REPEAT DOMAIN-CONTAINING PROTEIN 39 HOMOLOG-RELATED"/>
    <property type="match status" value="1"/>
</dbReference>
<comment type="caution">
    <text evidence="2">The sequence shown here is derived from an EMBL/GenBank/DDBJ whole genome shotgun (WGS) entry which is preliminary data.</text>
</comment>
<dbReference type="AlphaFoldDB" id="A0A9P4HIR6"/>
<sequence length="178" mass="20472">IYRPLSLGHRQIRTAYITKGSHHDTLKADLLLTSLNAHSPYEALSYVWGRDRSVGNLTLNGHSIEITLNLQDALVQLRLPTKDRLIWIDAICINQEDPKERSQQVQLMREIYSNARRVIVWLGDEALDTQEHATDLLRTAPSTLKATFDGIGELLLNRPYWTRLWVVQEVMYAKELVV</sequence>
<dbReference type="InterPro" id="IPR010730">
    <property type="entry name" value="HET"/>
</dbReference>
<name>A0A9P4HIR6_9PLEO</name>
<evidence type="ECO:0000313" key="2">
    <source>
        <dbReference type="EMBL" id="KAF2035905.1"/>
    </source>
</evidence>
<keyword evidence="3" id="KW-1185">Reference proteome</keyword>
<dbReference type="InterPro" id="IPR052895">
    <property type="entry name" value="HetReg/Transcr_Mod"/>
</dbReference>
<reference evidence="2" key="1">
    <citation type="journal article" date="2020" name="Stud. Mycol.">
        <title>101 Dothideomycetes genomes: a test case for predicting lifestyles and emergence of pathogens.</title>
        <authorList>
            <person name="Haridas S."/>
            <person name="Albert R."/>
            <person name="Binder M."/>
            <person name="Bloem J."/>
            <person name="Labutti K."/>
            <person name="Salamov A."/>
            <person name="Andreopoulos B."/>
            <person name="Baker S."/>
            <person name="Barry K."/>
            <person name="Bills G."/>
            <person name="Bluhm B."/>
            <person name="Cannon C."/>
            <person name="Castanera R."/>
            <person name="Culley D."/>
            <person name="Daum C."/>
            <person name="Ezra D."/>
            <person name="Gonzalez J."/>
            <person name="Henrissat B."/>
            <person name="Kuo A."/>
            <person name="Liang C."/>
            <person name="Lipzen A."/>
            <person name="Lutzoni F."/>
            <person name="Magnuson J."/>
            <person name="Mondo S."/>
            <person name="Nolan M."/>
            <person name="Ohm R."/>
            <person name="Pangilinan J."/>
            <person name="Park H.-J."/>
            <person name="Ramirez L."/>
            <person name="Alfaro M."/>
            <person name="Sun H."/>
            <person name="Tritt A."/>
            <person name="Yoshinaga Y."/>
            <person name="Zwiers L.-H."/>
            <person name="Turgeon B."/>
            <person name="Goodwin S."/>
            <person name="Spatafora J."/>
            <person name="Crous P."/>
            <person name="Grigoriev I."/>
        </authorList>
    </citation>
    <scope>NUCLEOTIDE SEQUENCE</scope>
    <source>
        <strain evidence="2">CBS 110217</strain>
    </source>
</reference>
<accession>A0A9P4HIR6</accession>
<proteinExistence type="predicted"/>
<gene>
    <name evidence="2" type="ORF">EK21DRAFT_16770</name>
</gene>